<gene>
    <name evidence="2" type="ORF">TMPK1_37270</name>
</gene>
<evidence type="ECO:0000313" key="2">
    <source>
        <dbReference type="EMBL" id="GIL41490.1"/>
    </source>
</evidence>
<dbReference type="InterPro" id="IPR055259">
    <property type="entry name" value="YkvP/CgeB_Glyco_trans-like"/>
</dbReference>
<protein>
    <recommendedName>
        <fullName evidence="1">Spore protein YkvP/CgeB glycosyl transferase-like domain-containing protein</fullName>
    </recommendedName>
</protein>
<name>A0A8S8XL06_9PROT</name>
<sequence>MRIALLKGRSQYGVLRHFTDEMASGLRELGAQADIFDFHDIGTTYPPFHTALAAHSYDLLFSFNGHLVQIGEEVRPPEPDLFNRAGIPFFTHCFDHPASLLGRLEAQIENLTVLCSDRSQVKFVDEIVGRHRRATHLPAAGSRGSQRGLAPLPPSQRPIPILFIGTNRGPASRDFSMIGSGDIRALLNESIDLAMAHDHLSPMDALDATLRRHSIELAAEQRALLFRVVLFANEFVYTERRWRAIHQLGRDEIQVTLVGGDWDQFSTQYKSFTALPTLPYSELQSAMQQAKIVLNISSNYVDGMNERVPDAMIAGAVAVTDFNPFIADTFSIGDELLTYRWTDLASLSQVIRGTLANPDLMDRVAAAGRDKALAEHTWKSRAQSLLAIATAQGIGRDDAGTL</sequence>
<proteinExistence type="predicted"/>
<feature type="domain" description="Spore protein YkvP/CgeB glycosyl transferase-like" evidence="1">
    <location>
        <begin position="241"/>
        <end position="387"/>
    </location>
</feature>
<dbReference type="EMBL" id="BOPV01000001">
    <property type="protein sequence ID" value="GIL41490.1"/>
    <property type="molecule type" value="Genomic_DNA"/>
</dbReference>
<dbReference type="Pfam" id="PF13524">
    <property type="entry name" value="Glyco_trans_1_2"/>
    <property type="match status" value="1"/>
</dbReference>
<keyword evidence="3" id="KW-1185">Reference proteome</keyword>
<evidence type="ECO:0000259" key="1">
    <source>
        <dbReference type="Pfam" id="PF13524"/>
    </source>
</evidence>
<comment type="caution">
    <text evidence="2">The sequence shown here is derived from an EMBL/GenBank/DDBJ whole genome shotgun (WGS) entry which is preliminary data.</text>
</comment>
<accession>A0A8S8XL06</accession>
<organism evidence="2 3">
    <name type="scientific">Roseiterribacter gracilis</name>
    <dbReference type="NCBI Taxonomy" id="2812848"/>
    <lineage>
        <taxon>Bacteria</taxon>
        <taxon>Pseudomonadati</taxon>
        <taxon>Pseudomonadota</taxon>
        <taxon>Alphaproteobacteria</taxon>
        <taxon>Rhodospirillales</taxon>
        <taxon>Roseiterribacteraceae</taxon>
        <taxon>Roseiterribacter</taxon>
    </lineage>
</organism>
<dbReference type="Proteomes" id="UP000681075">
    <property type="component" value="Unassembled WGS sequence"/>
</dbReference>
<dbReference type="RefSeq" id="WP_420244979.1">
    <property type="nucleotide sequence ID" value="NZ_BOPV01000001.1"/>
</dbReference>
<reference evidence="2" key="1">
    <citation type="submission" date="2021-02" db="EMBL/GenBank/DDBJ databases">
        <title>Genome sequence of Rhodospirillales sp. strain TMPK1 isolated from soil.</title>
        <authorList>
            <person name="Nakai R."/>
            <person name="Kusada H."/>
            <person name="Tamaki H."/>
        </authorList>
    </citation>
    <scope>NUCLEOTIDE SEQUENCE</scope>
    <source>
        <strain evidence="2">TMPK1</strain>
    </source>
</reference>
<dbReference type="SUPFAM" id="SSF53756">
    <property type="entry name" value="UDP-Glycosyltransferase/glycogen phosphorylase"/>
    <property type="match status" value="1"/>
</dbReference>
<evidence type="ECO:0000313" key="3">
    <source>
        <dbReference type="Proteomes" id="UP000681075"/>
    </source>
</evidence>
<dbReference type="AlphaFoldDB" id="A0A8S8XL06"/>
<dbReference type="Gene3D" id="3.40.50.2000">
    <property type="entry name" value="Glycogen Phosphorylase B"/>
    <property type="match status" value="1"/>
</dbReference>